<protein>
    <recommendedName>
        <fullName evidence="6">Aromatic amino acid beta-eliminating lyase/threonine aldolase domain-containing protein</fullName>
    </recommendedName>
</protein>
<dbReference type="InterPro" id="IPR015422">
    <property type="entry name" value="PyrdxlP-dep_Trfase_small"/>
</dbReference>
<sequence length="350" mass="37773">MTPIDLRSDTVTRPTPEMRAIMAAAEVGDDVFGEDPTSIALQNRVATMFGKPAALWVPSGTMSNQIAIRCHTQPGDELLCETTSHVYLWEAGGPAVLSGVTCRTIDGHAGVLELEQLASKIRPDNEHYVRTKLVCLENTHNRGGGRVYPIEKIAAISHWARHNGLAMHLDGARIWNAIIASGISAAEWGPHFDSISVCFSKGLGAPAGSMLIGSPELIAQAKRVRKLFGGGMRQIGILAAAANYALDVHLPKLADDHRHAAILADAVRETPGLQLEFDTIETNLVWFTVDPEWGTAKDVAARYREHGLLIGSMGKQVLRACTHGDVSATEIERAAAIIRQHSAPRKLARA</sequence>
<dbReference type="AlphaFoldDB" id="A0A6C2YM59"/>
<dbReference type="Pfam" id="PF01212">
    <property type="entry name" value="Beta_elim_lyase"/>
    <property type="match status" value="1"/>
</dbReference>
<dbReference type="RefSeq" id="WP_162657495.1">
    <property type="nucleotide sequence ID" value="NZ_LR593887.1"/>
</dbReference>
<dbReference type="FunFam" id="3.40.640.10:FF:000030">
    <property type="entry name" value="Low-specificity L-threonine aldolase"/>
    <property type="match status" value="1"/>
</dbReference>
<comment type="similarity">
    <text evidence="2">Belongs to the threonine aldolase family.</text>
</comment>
<comment type="cofactor">
    <cofactor evidence="1">
        <name>pyridoxal 5'-phosphate</name>
        <dbReference type="ChEBI" id="CHEBI:597326"/>
    </cofactor>
</comment>
<dbReference type="InterPro" id="IPR015421">
    <property type="entry name" value="PyrdxlP-dep_Trfase_major"/>
</dbReference>
<reference evidence="7" key="1">
    <citation type="submission" date="2019-04" db="EMBL/GenBank/DDBJ databases">
        <authorList>
            <consortium name="Science for Life Laboratories"/>
        </authorList>
    </citation>
    <scope>NUCLEOTIDE SEQUENCE</scope>
    <source>
        <strain evidence="7">MBLW1</strain>
    </source>
</reference>
<keyword evidence="3" id="KW-0663">Pyridoxal phosphate</keyword>
<evidence type="ECO:0000313" key="7">
    <source>
        <dbReference type="EMBL" id="VIP02309.1"/>
    </source>
</evidence>
<keyword evidence="8" id="KW-1185">Reference proteome</keyword>
<evidence type="ECO:0000259" key="6">
    <source>
        <dbReference type="Pfam" id="PF01212"/>
    </source>
</evidence>
<organism evidence="7">
    <name type="scientific">Tuwongella immobilis</name>
    <dbReference type="NCBI Taxonomy" id="692036"/>
    <lineage>
        <taxon>Bacteria</taxon>
        <taxon>Pseudomonadati</taxon>
        <taxon>Planctomycetota</taxon>
        <taxon>Planctomycetia</taxon>
        <taxon>Gemmatales</taxon>
        <taxon>Gemmataceae</taxon>
        <taxon>Tuwongella</taxon>
    </lineage>
</organism>
<keyword evidence="4 7" id="KW-0456">Lyase</keyword>
<dbReference type="PANTHER" id="PTHR48097:SF9">
    <property type="entry name" value="L-THREONINE ALDOLASE"/>
    <property type="match status" value="1"/>
</dbReference>
<dbReference type="InterPro" id="IPR023603">
    <property type="entry name" value="Low_specificity_L-TA-like"/>
</dbReference>
<name>A0A6C2YM59_9BACT</name>
<gene>
    <name evidence="7" type="ORF">GMBLW1_16510</name>
</gene>
<dbReference type="PANTHER" id="PTHR48097">
    <property type="entry name" value="L-THREONINE ALDOLASE-RELATED"/>
    <property type="match status" value="1"/>
</dbReference>
<dbReference type="EMBL" id="LR586016">
    <property type="protein sequence ID" value="VIP02309.1"/>
    <property type="molecule type" value="Genomic_DNA"/>
</dbReference>
<evidence type="ECO:0000256" key="1">
    <source>
        <dbReference type="ARBA" id="ARBA00001933"/>
    </source>
</evidence>
<dbReference type="GO" id="GO:0005829">
    <property type="term" value="C:cytosol"/>
    <property type="evidence" value="ECO:0007669"/>
    <property type="project" value="TreeGrafter"/>
</dbReference>
<dbReference type="InterPro" id="IPR015424">
    <property type="entry name" value="PyrdxlP-dep_Trfase"/>
</dbReference>
<evidence type="ECO:0000256" key="3">
    <source>
        <dbReference type="ARBA" id="ARBA00022898"/>
    </source>
</evidence>
<dbReference type="InterPro" id="IPR001597">
    <property type="entry name" value="ArAA_b-elim_lyase/Thr_aldolase"/>
</dbReference>
<proteinExistence type="inferred from homology"/>
<dbReference type="Proteomes" id="UP000464378">
    <property type="component" value="Chromosome"/>
</dbReference>
<dbReference type="EMBL" id="LR593887">
    <property type="protein sequence ID" value="VTS01013.1"/>
    <property type="molecule type" value="Genomic_DNA"/>
</dbReference>
<dbReference type="CDD" id="cd06502">
    <property type="entry name" value="TA_like"/>
    <property type="match status" value="1"/>
</dbReference>
<dbReference type="Gene3D" id="3.40.640.10">
    <property type="entry name" value="Type I PLP-dependent aspartate aminotransferase-like (Major domain)"/>
    <property type="match status" value="1"/>
</dbReference>
<feature type="domain" description="Aromatic amino acid beta-eliminating lyase/threonine aldolase" evidence="6">
    <location>
        <begin position="5"/>
        <end position="287"/>
    </location>
</feature>
<dbReference type="NCBIfam" id="NF041359">
    <property type="entry name" value="GntG_guanitoxin"/>
    <property type="match status" value="1"/>
</dbReference>
<accession>A0A6C2YM59</accession>
<dbReference type="Gene3D" id="3.90.1150.10">
    <property type="entry name" value="Aspartate Aminotransferase, domain 1"/>
    <property type="match status" value="1"/>
</dbReference>
<evidence type="ECO:0000256" key="5">
    <source>
        <dbReference type="PIRSR" id="PIRSR017617-1"/>
    </source>
</evidence>
<dbReference type="GO" id="GO:0006545">
    <property type="term" value="P:glycine biosynthetic process"/>
    <property type="evidence" value="ECO:0007669"/>
    <property type="project" value="TreeGrafter"/>
</dbReference>
<dbReference type="InParanoid" id="A0A6C2YM59"/>
<dbReference type="GO" id="GO:0008732">
    <property type="term" value="F:L-allo-threonine aldolase activity"/>
    <property type="evidence" value="ECO:0007669"/>
    <property type="project" value="TreeGrafter"/>
</dbReference>
<dbReference type="SUPFAM" id="SSF53383">
    <property type="entry name" value="PLP-dependent transferases"/>
    <property type="match status" value="1"/>
</dbReference>
<evidence type="ECO:0000313" key="8">
    <source>
        <dbReference type="Proteomes" id="UP000464378"/>
    </source>
</evidence>
<evidence type="ECO:0000256" key="2">
    <source>
        <dbReference type="ARBA" id="ARBA00006966"/>
    </source>
</evidence>
<dbReference type="FunCoup" id="A0A6C2YM59">
    <property type="interactions" value="408"/>
</dbReference>
<feature type="modified residue" description="N6-(pyridoxal phosphate)lysine" evidence="5">
    <location>
        <position position="201"/>
    </location>
</feature>
<dbReference type="KEGG" id="tim:GMBLW1_16510"/>
<evidence type="ECO:0000256" key="4">
    <source>
        <dbReference type="ARBA" id="ARBA00023239"/>
    </source>
</evidence>
<dbReference type="GO" id="GO:0006567">
    <property type="term" value="P:L-threonine catabolic process"/>
    <property type="evidence" value="ECO:0007669"/>
    <property type="project" value="TreeGrafter"/>
</dbReference>
<dbReference type="PIRSF" id="PIRSF017617">
    <property type="entry name" value="Thr_aldolase"/>
    <property type="match status" value="1"/>
</dbReference>